<keyword evidence="2" id="KW-1185">Reference proteome</keyword>
<protein>
    <submittedName>
        <fullName evidence="1">Uncharacterized protein</fullName>
    </submittedName>
</protein>
<name>A0ACD3AGI3_9AGAR</name>
<reference evidence="1 2" key="1">
    <citation type="journal article" date="2019" name="Nat. Ecol. Evol.">
        <title>Megaphylogeny resolves global patterns of mushroom evolution.</title>
        <authorList>
            <person name="Varga T."/>
            <person name="Krizsan K."/>
            <person name="Foldi C."/>
            <person name="Dima B."/>
            <person name="Sanchez-Garcia M."/>
            <person name="Sanchez-Ramirez S."/>
            <person name="Szollosi G.J."/>
            <person name="Szarkandi J.G."/>
            <person name="Papp V."/>
            <person name="Albert L."/>
            <person name="Andreopoulos W."/>
            <person name="Angelini C."/>
            <person name="Antonin V."/>
            <person name="Barry K.W."/>
            <person name="Bougher N.L."/>
            <person name="Buchanan P."/>
            <person name="Buyck B."/>
            <person name="Bense V."/>
            <person name="Catcheside P."/>
            <person name="Chovatia M."/>
            <person name="Cooper J."/>
            <person name="Damon W."/>
            <person name="Desjardin D."/>
            <person name="Finy P."/>
            <person name="Geml J."/>
            <person name="Haridas S."/>
            <person name="Hughes K."/>
            <person name="Justo A."/>
            <person name="Karasinski D."/>
            <person name="Kautmanova I."/>
            <person name="Kiss B."/>
            <person name="Kocsube S."/>
            <person name="Kotiranta H."/>
            <person name="LaButti K.M."/>
            <person name="Lechner B.E."/>
            <person name="Liimatainen K."/>
            <person name="Lipzen A."/>
            <person name="Lukacs Z."/>
            <person name="Mihaltcheva S."/>
            <person name="Morgado L.N."/>
            <person name="Niskanen T."/>
            <person name="Noordeloos M.E."/>
            <person name="Ohm R.A."/>
            <person name="Ortiz-Santana B."/>
            <person name="Ovrebo C."/>
            <person name="Racz N."/>
            <person name="Riley R."/>
            <person name="Savchenko A."/>
            <person name="Shiryaev A."/>
            <person name="Soop K."/>
            <person name="Spirin V."/>
            <person name="Szebenyi C."/>
            <person name="Tomsovsky M."/>
            <person name="Tulloss R.E."/>
            <person name="Uehling J."/>
            <person name="Grigoriev I.V."/>
            <person name="Vagvolgyi C."/>
            <person name="Papp T."/>
            <person name="Martin F.M."/>
            <person name="Miettinen O."/>
            <person name="Hibbett D.S."/>
            <person name="Nagy L.G."/>
        </authorList>
    </citation>
    <scope>NUCLEOTIDE SEQUENCE [LARGE SCALE GENOMIC DNA]</scope>
    <source>
        <strain evidence="1 2">NL-1719</strain>
    </source>
</reference>
<sequence>MSSSVSGNSRATEILVDPYLLREIFENFNCGSWSDKRSDEGMKSNAQLLHIALVCKAFTGPALDVLWHTIDSFILLCYTLSSLQRQSGQWVLTSRGLTSKDVTRFKSYAKRVRVVVTNISSGSPLDGLLADSMDFRRSKLSKVTLKTIFTRLREKVPAFFPNVLQVIATNILEPAFYPILLPALATPSLRQFYLMCALPAPPWRQALIRTSARCLPSMKGLKLLDISSEDGDELYPCLREMHSLETLKLGTLKNMPSLELLGNLRSLTRLEIWRTGPYKLKEPSSSGVTAPSLWFPSLEELIGWGGTLDIAMLLGAIRSKALRKMYIVVAPPAPNEDMIKLLDKAMSKWGDSLVDLGIKTITRAYMPNEFQKFRTIPFSQLDSILPSLRSLQKVQLDLQPMSNVNFSAFAAALPNAQAIKLVDFNVAKFEDLRTFSKSCPHLRELTVPVDCKEVCSTAREPDAEASSCSLVSLFVGTSTYSLEPVKESLRSIFPDIREISAFKDESPHAGLGTEELFEATSAEMTLGKWKPDNSILV</sequence>
<dbReference type="Proteomes" id="UP000308600">
    <property type="component" value="Unassembled WGS sequence"/>
</dbReference>
<gene>
    <name evidence="1" type="ORF">BDN72DRAFT_901089</name>
</gene>
<organism evidence="1 2">
    <name type="scientific">Pluteus cervinus</name>
    <dbReference type="NCBI Taxonomy" id="181527"/>
    <lineage>
        <taxon>Eukaryota</taxon>
        <taxon>Fungi</taxon>
        <taxon>Dikarya</taxon>
        <taxon>Basidiomycota</taxon>
        <taxon>Agaricomycotina</taxon>
        <taxon>Agaricomycetes</taxon>
        <taxon>Agaricomycetidae</taxon>
        <taxon>Agaricales</taxon>
        <taxon>Pluteineae</taxon>
        <taxon>Pluteaceae</taxon>
        <taxon>Pluteus</taxon>
    </lineage>
</organism>
<dbReference type="EMBL" id="ML208452">
    <property type="protein sequence ID" value="TFK65003.1"/>
    <property type="molecule type" value="Genomic_DNA"/>
</dbReference>
<accession>A0ACD3AGI3</accession>
<evidence type="ECO:0000313" key="1">
    <source>
        <dbReference type="EMBL" id="TFK65003.1"/>
    </source>
</evidence>
<evidence type="ECO:0000313" key="2">
    <source>
        <dbReference type="Proteomes" id="UP000308600"/>
    </source>
</evidence>
<proteinExistence type="predicted"/>